<dbReference type="Proteomes" id="UP001476798">
    <property type="component" value="Unassembled WGS sequence"/>
</dbReference>
<dbReference type="EMBL" id="JAHRIO010004638">
    <property type="protein sequence ID" value="MEQ2160106.1"/>
    <property type="molecule type" value="Genomic_DNA"/>
</dbReference>
<accession>A0ABV0MMD4</accession>
<name>A0ABV0MMD4_9TELE</name>
<sequence length="116" mass="13322">MRAAECSCWCSNSLFQLQHKHLISVRQRGGRLMIWATFQALSQDFKTEGVKYEFLCPTVEAGPDLDQEPKQGSQAQQQMYHRQVLKVKKTLVKRVCIKVHACICMHIMQVTVCNVP</sequence>
<organism evidence="1 2">
    <name type="scientific">Goodea atripinnis</name>
    <dbReference type="NCBI Taxonomy" id="208336"/>
    <lineage>
        <taxon>Eukaryota</taxon>
        <taxon>Metazoa</taxon>
        <taxon>Chordata</taxon>
        <taxon>Craniata</taxon>
        <taxon>Vertebrata</taxon>
        <taxon>Euteleostomi</taxon>
        <taxon>Actinopterygii</taxon>
        <taxon>Neopterygii</taxon>
        <taxon>Teleostei</taxon>
        <taxon>Neoteleostei</taxon>
        <taxon>Acanthomorphata</taxon>
        <taxon>Ovalentaria</taxon>
        <taxon>Atherinomorphae</taxon>
        <taxon>Cyprinodontiformes</taxon>
        <taxon>Goodeidae</taxon>
        <taxon>Goodea</taxon>
    </lineage>
</organism>
<evidence type="ECO:0000313" key="1">
    <source>
        <dbReference type="EMBL" id="MEQ2160106.1"/>
    </source>
</evidence>
<reference evidence="1 2" key="1">
    <citation type="submission" date="2021-06" db="EMBL/GenBank/DDBJ databases">
        <authorList>
            <person name="Palmer J.M."/>
        </authorList>
    </citation>
    <scope>NUCLEOTIDE SEQUENCE [LARGE SCALE GENOMIC DNA]</scope>
    <source>
        <strain evidence="1 2">GA_2019</strain>
        <tissue evidence="1">Muscle</tissue>
    </source>
</reference>
<proteinExistence type="predicted"/>
<protein>
    <submittedName>
        <fullName evidence="1">Uncharacterized protein</fullName>
    </submittedName>
</protein>
<gene>
    <name evidence="1" type="ORF">GOODEAATRI_030078</name>
</gene>
<evidence type="ECO:0000313" key="2">
    <source>
        <dbReference type="Proteomes" id="UP001476798"/>
    </source>
</evidence>
<keyword evidence="2" id="KW-1185">Reference proteome</keyword>
<comment type="caution">
    <text evidence="1">The sequence shown here is derived from an EMBL/GenBank/DDBJ whole genome shotgun (WGS) entry which is preliminary data.</text>
</comment>